<dbReference type="EC" id="4.3.2.10" evidence="10"/>
<dbReference type="KEGG" id="ares:IWH25_01445"/>
<evidence type="ECO:0000256" key="3">
    <source>
        <dbReference type="ARBA" id="ARBA00022605"/>
    </source>
</evidence>
<proteinExistence type="inferred from homology"/>
<dbReference type="GO" id="GO:0005737">
    <property type="term" value="C:cytoplasm"/>
    <property type="evidence" value="ECO:0007669"/>
    <property type="project" value="UniProtKB-SubCell"/>
</dbReference>
<dbReference type="NCBIfam" id="TIGR01855">
    <property type="entry name" value="IMP_synth_hisH"/>
    <property type="match status" value="1"/>
</dbReference>
<keyword evidence="4 10" id="KW-0378">Hydrolase</keyword>
<dbReference type="InterPro" id="IPR010139">
    <property type="entry name" value="Imidazole-glycPsynth_HisH"/>
</dbReference>
<dbReference type="EMBL" id="CP064781">
    <property type="protein sequence ID" value="QRJ64052.1"/>
    <property type="molecule type" value="Genomic_DNA"/>
</dbReference>
<comment type="function">
    <text evidence="10">IGPS catalyzes the conversion of PRFAR and glutamine to IGP, AICAR and glutamate. The HisH subunit catalyzes the hydrolysis of glutamine to glutamate and ammonia as part of the synthesis of IGP and AICAR. The resulting ammonia molecule is channeled to the active site of HisF.</text>
</comment>
<dbReference type="GO" id="GO:0000107">
    <property type="term" value="F:imidazoleglycerol-phosphate synthase activity"/>
    <property type="evidence" value="ECO:0007669"/>
    <property type="project" value="UniProtKB-UniRule"/>
</dbReference>
<evidence type="ECO:0000259" key="12">
    <source>
        <dbReference type="Pfam" id="PF00117"/>
    </source>
</evidence>
<dbReference type="HAMAP" id="MF_00278">
    <property type="entry name" value="HisH"/>
    <property type="match status" value="1"/>
</dbReference>
<evidence type="ECO:0000256" key="4">
    <source>
        <dbReference type="ARBA" id="ARBA00022801"/>
    </source>
</evidence>
<accession>A0A974SPG8</accession>
<protein>
    <recommendedName>
        <fullName evidence="10">Imidazole glycerol phosphate synthase subunit HisH</fullName>
        <ecNumber evidence="10">4.3.2.10</ecNumber>
    </recommendedName>
    <alternativeName>
        <fullName evidence="10">IGP synthase glutaminase subunit</fullName>
        <ecNumber evidence="10">3.5.1.2</ecNumber>
    </alternativeName>
    <alternativeName>
        <fullName evidence="10">IGP synthase subunit HisH</fullName>
    </alternativeName>
    <alternativeName>
        <fullName evidence="10">ImGP synthase subunit HisH</fullName>
        <shortName evidence="10">IGPS subunit HisH</shortName>
    </alternativeName>
</protein>
<dbReference type="EC" id="3.5.1.2" evidence="10"/>
<evidence type="ECO:0000256" key="10">
    <source>
        <dbReference type="HAMAP-Rule" id="MF_00278"/>
    </source>
</evidence>
<comment type="catalytic activity">
    <reaction evidence="9 10">
        <text>L-glutamine + H2O = L-glutamate + NH4(+)</text>
        <dbReference type="Rhea" id="RHEA:15889"/>
        <dbReference type="ChEBI" id="CHEBI:15377"/>
        <dbReference type="ChEBI" id="CHEBI:28938"/>
        <dbReference type="ChEBI" id="CHEBI:29985"/>
        <dbReference type="ChEBI" id="CHEBI:58359"/>
        <dbReference type="EC" id="3.5.1.2"/>
    </reaction>
</comment>
<evidence type="ECO:0000256" key="9">
    <source>
        <dbReference type="ARBA" id="ARBA00049534"/>
    </source>
</evidence>
<dbReference type="PROSITE" id="PS51274">
    <property type="entry name" value="GATASE_COBBQ"/>
    <property type="match status" value="1"/>
</dbReference>
<evidence type="ECO:0000256" key="8">
    <source>
        <dbReference type="ARBA" id="ARBA00047838"/>
    </source>
</evidence>
<evidence type="ECO:0000313" key="14">
    <source>
        <dbReference type="Proteomes" id="UP000663444"/>
    </source>
</evidence>
<keyword evidence="6 10" id="KW-0368">Histidine biosynthesis</keyword>
<evidence type="ECO:0000256" key="6">
    <source>
        <dbReference type="ARBA" id="ARBA00023102"/>
    </source>
</evidence>
<keyword evidence="3 10" id="KW-0028">Amino-acid biosynthesis</keyword>
<dbReference type="PROSITE" id="PS51273">
    <property type="entry name" value="GATASE_TYPE_1"/>
    <property type="match status" value="1"/>
</dbReference>
<keyword evidence="10" id="KW-0963">Cytoplasm</keyword>
<feature type="active site" evidence="10 11">
    <location>
        <position position="199"/>
    </location>
</feature>
<name>A0A974SPG8_9RHOO</name>
<comment type="subunit">
    <text evidence="2 10">Heterodimer of HisH and HisF.</text>
</comment>
<evidence type="ECO:0000256" key="5">
    <source>
        <dbReference type="ARBA" id="ARBA00022962"/>
    </source>
</evidence>
<dbReference type="GO" id="GO:0000105">
    <property type="term" value="P:L-histidine biosynthetic process"/>
    <property type="evidence" value="ECO:0007669"/>
    <property type="project" value="UniProtKB-UniRule"/>
</dbReference>
<evidence type="ECO:0000256" key="7">
    <source>
        <dbReference type="ARBA" id="ARBA00023239"/>
    </source>
</evidence>
<gene>
    <name evidence="10 13" type="primary">hisH</name>
    <name evidence="13" type="ORF">IWH25_01445</name>
</gene>
<dbReference type="InterPro" id="IPR017926">
    <property type="entry name" value="GATASE"/>
</dbReference>
<dbReference type="Pfam" id="PF00117">
    <property type="entry name" value="GATase"/>
    <property type="match status" value="1"/>
</dbReference>
<dbReference type="PANTHER" id="PTHR42701">
    <property type="entry name" value="IMIDAZOLE GLYCEROL PHOSPHATE SYNTHASE SUBUNIT HISH"/>
    <property type="match status" value="1"/>
</dbReference>
<sequence>MSKRITLVDYGMANLLNVARAFEHCGAEVRVVEDPKSVASAGRLVVPGVGAFKDCIDEVNSRGFGDAIRDFVATGRPIFGICVGMQILFDVSEEFGEHKGLGILPGRVRAVPNRTVSGEPQRVPHIGWNHLVRPATGRNWRGTLLDGLDGKRPAVYFVHSFAADPADPTDRLADCLYGGHAICAAVQRGNLMATQFHPERSGETGLSLVRRFLDV</sequence>
<feature type="active site" description="Nucleophile" evidence="10 11">
    <location>
        <position position="82"/>
    </location>
</feature>
<evidence type="ECO:0000256" key="2">
    <source>
        <dbReference type="ARBA" id="ARBA00011152"/>
    </source>
</evidence>
<dbReference type="RefSeq" id="WP_203387586.1">
    <property type="nucleotide sequence ID" value="NZ_CP064781.1"/>
</dbReference>
<evidence type="ECO:0000313" key="13">
    <source>
        <dbReference type="EMBL" id="QRJ64052.1"/>
    </source>
</evidence>
<feature type="domain" description="Glutamine amidotransferase" evidence="12">
    <location>
        <begin position="7"/>
        <end position="212"/>
    </location>
</feature>
<reference evidence="13" key="1">
    <citation type="submission" date="2020-11" db="EMBL/GenBank/DDBJ databases">
        <title>Azospira restricta DSM 18626 genome sequence.</title>
        <authorList>
            <person name="Moe W.M."/>
        </authorList>
    </citation>
    <scope>NUCLEOTIDE SEQUENCE</scope>
    <source>
        <strain evidence="13">DSM 18626</strain>
    </source>
</reference>
<comment type="pathway">
    <text evidence="1 10">Amino-acid biosynthesis; L-histidine biosynthesis; L-histidine from 5-phospho-alpha-D-ribose 1-diphosphate: step 5/9.</text>
</comment>
<dbReference type="CDD" id="cd01748">
    <property type="entry name" value="GATase1_IGP_Synthase"/>
    <property type="match status" value="1"/>
</dbReference>
<evidence type="ECO:0000256" key="11">
    <source>
        <dbReference type="PIRSR" id="PIRSR000495-1"/>
    </source>
</evidence>
<keyword evidence="14" id="KW-1185">Reference proteome</keyword>
<keyword evidence="7 10" id="KW-0456">Lyase</keyword>
<comment type="subcellular location">
    <subcellularLocation>
        <location evidence="10">Cytoplasm</location>
    </subcellularLocation>
</comment>
<dbReference type="GO" id="GO:0004359">
    <property type="term" value="F:glutaminase activity"/>
    <property type="evidence" value="ECO:0007669"/>
    <property type="project" value="UniProtKB-EC"/>
</dbReference>
<dbReference type="Proteomes" id="UP000663444">
    <property type="component" value="Chromosome"/>
</dbReference>
<dbReference type="AlphaFoldDB" id="A0A974SPG8"/>
<dbReference type="Gene3D" id="3.40.50.880">
    <property type="match status" value="1"/>
</dbReference>
<evidence type="ECO:0000256" key="1">
    <source>
        <dbReference type="ARBA" id="ARBA00005091"/>
    </source>
</evidence>
<dbReference type="InterPro" id="IPR029062">
    <property type="entry name" value="Class_I_gatase-like"/>
</dbReference>
<dbReference type="PIRSF" id="PIRSF000495">
    <property type="entry name" value="Amidotransf_hisH"/>
    <property type="match status" value="1"/>
</dbReference>
<comment type="catalytic activity">
    <reaction evidence="8 10">
        <text>5-[(5-phospho-1-deoxy-D-ribulos-1-ylimino)methylamino]-1-(5-phospho-beta-D-ribosyl)imidazole-4-carboxamide + L-glutamine = D-erythro-1-(imidazol-4-yl)glycerol 3-phosphate + 5-amino-1-(5-phospho-beta-D-ribosyl)imidazole-4-carboxamide + L-glutamate + H(+)</text>
        <dbReference type="Rhea" id="RHEA:24793"/>
        <dbReference type="ChEBI" id="CHEBI:15378"/>
        <dbReference type="ChEBI" id="CHEBI:29985"/>
        <dbReference type="ChEBI" id="CHEBI:58278"/>
        <dbReference type="ChEBI" id="CHEBI:58359"/>
        <dbReference type="ChEBI" id="CHEBI:58475"/>
        <dbReference type="ChEBI" id="CHEBI:58525"/>
        <dbReference type="EC" id="4.3.2.10"/>
    </reaction>
</comment>
<dbReference type="SUPFAM" id="SSF52317">
    <property type="entry name" value="Class I glutamine amidotransferase-like"/>
    <property type="match status" value="1"/>
</dbReference>
<feature type="active site" evidence="10 11">
    <location>
        <position position="197"/>
    </location>
</feature>
<organism evidence="13 14">
    <name type="scientific">Azospira restricta</name>
    <dbReference type="NCBI Taxonomy" id="404405"/>
    <lineage>
        <taxon>Bacteria</taxon>
        <taxon>Pseudomonadati</taxon>
        <taxon>Pseudomonadota</taxon>
        <taxon>Betaproteobacteria</taxon>
        <taxon>Rhodocyclales</taxon>
        <taxon>Rhodocyclaceae</taxon>
        <taxon>Azospira</taxon>
    </lineage>
</organism>
<dbReference type="GO" id="GO:0016829">
    <property type="term" value="F:lyase activity"/>
    <property type="evidence" value="ECO:0007669"/>
    <property type="project" value="UniProtKB-KW"/>
</dbReference>
<dbReference type="PANTHER" id="PTHR42701:SF1">
    <property type="entry name" value="IMIDAZOLE GLYCEROL PHOSPHATE SYNTHASE SUBUNIT HISH"/>
    <property type="match status" value="1"/>
</dbReference>
<keyword evidence="5 10" id="KW-0315">Glutamine amidotransferase</keyword>